<gene>
    <name evidence="1" type="ORF">O6H91_02G033800</name>
</gene>
<proteinExistence type="predicted"/>
<evidence type="ECO:0000313" key="2">
    <source>
        <dbReference type="Proteomes" id="UP001162992"/>
    </source>
</evidence>
<organism evidence="1 2">
    <name type="scientific">Diphasiastrum complanatum</name>
    <name type="common">Issler's clubmoss</name>
    <name type="synonym">Lycopodium complanatum</name>
    <dbReference type="NCBI Taxonomy" id="34168"/>
    <lineage>
        <taxon>Eukaryota</taxon>
        <taxon>Viridiplantae</taxon>
        <taxon>Streptophyta</taxon>
        <taxon>Embryophyta</taxon>
        <taxon>Tracheophyta</taxon>
        <taxon>Lycopodiopsida</taxon>
        <taxon>Lycopodiales</taxon>
        <taxon>Lycopodiaceae</taxon>
        <taxon>Lycopodioideae</taxon>
        <taxon>Diphasiastrum</taxon>
    </lineage>
</organism>
<sequence>MIASFLAAWPGAKRQQNREGEERVLEHIILDLTDRTKALSNFSDAATQRSYHRKRRLLNHSHSVLVSRLAIMVLVAIMLLITTLLTWFYTSIYATRSVQDLTFVVRQKYLQGSLQSLASILGQALHMSLALNSLHQQIFDNHDFSWPDVEPMVRSINWAIFKSQPHFNSVRFINQQQGHMTDYTRLASSEFLFVTYASSSMSPVICYMQNVTGSSSGSGTGPPTEIRNPSFMVNASEAENLQPEQVVWRIEPDIHGELIISSASALRASATNKYIGFSTVTTTFKALTWRLSSMDCLGGVLLYIWQNGTNGSKIVAHSYQDRGNGFEDPQTASDPVVISAVQFLESKYDPEHVWQKELHEQNVPLTSGKFYIDTMPLNNKEFKDLNLTAVLIVPRKSMMDKYDDRRETAIGVWVGIAVGILLVGCVLICALTSKMSTEMQLRRELIRQLAGKHRAEQSSNHKSQFLANMSHELRTPIAGIIGLLDLLSSGTLTSEQELTISQIHHCAHGLLALVNDVLDISKVEAGNMELEILPFNLVEELETLVDVHVAQSSRSGVDVILDLSDEIPEVLKGDSARIRQIFNNLISNSFKFTESGHILIRGWVDQSLLDTLERSPDLQREELFRMTLKGSGFSFHREKIAGLESYGEENKIVLVFEVEDTGCGIPEEMYESVFDSFVQGDTSMTRSHGGSGLGLYIVRSLVRRMGGEVRIASKQEPGTLVRFHIVLEKENVKVSSKEENSDNMYLNLPCLDNLGELSNPTKISRLLQQPPVCLLERSYALIAMPDGVAKSVAVQWLERKGLKVEHVKLWQEVIPTMEAICKSATTDVKLQVAEWMREKKKGDSINLTDSKLYDMVNPSKCPIIAVIDVSLLPCAHSNSHENIGSFENVDVREPVLIECDDWNSPPPPLMDLLRFLSQIHSKYAITVGWVSPSDFDIRYKQALQAVPASVMIRKPLHGSRMKSLLSMLISVSKSNLPSSVAPSCRSIGQSTPMLLRSGCRSQDESTIDTNNLDAASFDLPSSWKTRPPSCNHHKKNENYNNYEDSAKNASLLFSKSSVTCIAAIKNSNLANVRVAKEKQIDLPHVPNGNAIVMSAANDFFDCSKPQSPTSGLITPQAANSLEDGIQESRKDTVSIKDLENEWRGPVIDLSVSTSISGTQTPISSSPFFSESESTTIASTANSSPLHVAVARGLNQRIGSGSGKLTGMHILLVEDTLVLQRLISTMLKKLGAQVTVVGDGQQAVAAVEEAGKETAQQNITLNLTKKVDFDLILMDCAMPVMDGYNATKAIRKAEVNTSRHIPIVALTAHALACDEEKCLAAGMDAYLTKPINYKLMIKTLQDLVAKPAQ</sequence>
<dbReference type="EMBL" id="CM055093">
    <property type="protein sequence ID" value="KAJ7564796.1"/>
    <property type="molecule type" value="Genomic_DNA"/>
</dbReference>
<reference evidence="2" key="1">
    <citation type="journal article" date="2024" name="Proc. Natl. Acad. Sci. U.S.A.">
        <title>Extraordinary preservation of gene collinearity over three hundred million years revealed in homosporous lycophytes.</title>
        <authorList>
            <person name="Li C."/>
            <person name="Wickell D."/>
            <person name="Kuo L.Y."/>
            <person name="Chen X."/>
            <person name="Nie B."/>
            <person name="Liao X."/>
            <person name="Peng D."/>
            <person name="Ji J."/>
            <person name="Jenkins J."/>
            <person name="Williams M."/>
            <person name="Shu S."/>
            <person name="Plott C."/>
            <person name="Barry K."/>
            <person name="Rajasekar S."/>
            <person name="Grimwood J."/>
            <person name="Han X."/>
            <person name="Sun S."/>
            <person name="Hou Z."/>
            <person name="He W."/>
            <person name="Dai G."/>
            <person name="Sun C."/>
            <person name="Schmutz J."/>
            <person name="Leebens-Mack J.H."/>
            <person name="Li F.W."/>
            <person name="Wang L."/>
        </authorList>
    </citation>
    <scope>NUCLEOTIDE SEQUENCE [LARGE SCALE GENOMIC DNA]</scope>
    <source>
        <strain evidence="2">cv. PW_Plant_1</strain>
    </source>
</reference>
<protein>
    <submittedName>
        <fullName evidence="1">Uncharacterized protein</fullName>
    </submittedName>
</protein>
<evidence type="ECO:0000313" key="1">
    <source>
        <dbReference type="EMBL" id="KAJ7564796.1"/>
    </source>
</evidence>
<dbReference type="Proteomes" id="UP001162992">
    <property type="component" value="Chromosome 2"/>
</dbReference>
<comment type="caution">
    <text evidence="1">The sequence shown here is derived from an EMBL/GenBank/DDBJ whole genome shotgun (WGS) entry which is preliminary data.</text>
</comment>
<keyword evidence="2" id="KW-1185">Reference proteome</keyword>
<name>A0ACC2EE77_DIPCM</name>
<accession>A0ACC2EE77</accession>